<organism evidence="1 2">
    <name type="scientific">Mucilaginibacter ginsenosidivorans</name>
    <dbReference type="NCBI Taxonomy" id="398053"/>
    <lineage>
        <taxon>Bacteria</taxon>
        <taxon>Pseudomonadati</taxon>
        <taxon>Bacteroidota</taxon>
        <taxon>Sphingobacteriia</taxon>
        <taxon>Sphingobacteriales</taxon>
        <taxon>Sphingobacteriaceae</taxon>
        <taxon>Mucilaginibacter</taxon>
    </lineage>
</organism>
<name>A0A5B8V1B9_9SPHI</name>
<dbReference type="KEGG" id="mgin:FRZ54_20400"/>
<evidence type="ECO:0008006" key="3">
    <source>
        <dbReference type="Google" id="ProtNLM"/>
    </source>
</evidence>
<proteinExistence type="predicted"/>
<keyword evidence="2" id="KW-1185">Reference proteome</keyword>
<accession>A0A5B8V1B9</accession>
<reference evidence="1 2" key="1">
    <citation type="journal article" date="2017" name="Curr. Microbiol.">
        <title>Mucilaginibacter ginsenosidivorans sp. nov., Isolated from Soil of Ginseng Field.</title>
        <authorList>
            <person name="Kim M.M."/>
            <person name="Siddiqi M.Z."/>
            <person name="Im W.T."/>
        </authorList>
    </citation>
    <scope>NUCLEOTIDE SEQUENCE [LARGE SCALE GENOMIC DNA]</scope>
    <source>
        <strain evidence="1 2">Gsoil 3017</strain>
    </source>
</reference>
<sequence>MNYPFDTVGLNSETIDTFDETYKLLKSRFQIGLTGNIDFHLKDFEVFRGCTHVSVRGSYVIKNARTDCYILFVEVHKLKKGGYGTVPPTYDYYEYQTWALAYVKKDFGRVLIRPETLADKLIELVHPVELDFDDDKAFSDTFYVLVNDRWKADMAIDRNFRNAVMDVRHEDVVIEIIDHTLIIGHRHQVSPESSLQLADFVTRVCSTC</sequence>
<dbReference type="Proteomes" id="UP000321479">
    <property type="component" value="Chromosome"/>
</dbReference>
<dbReference type="AlphaFoldDB" id="A0A5B8V1B9"/>
<dbReference type="EMBL" id="CP042436">
    <property type="protein sequence ID" value="QEC64825.1"/>
    <property type="molecule type" value="Genomic_DNA"/>
</dbReference>
<evidence type="ECO:0000313" key="2">
    <source>
        <dbReference type="Proteomes" id="UP000321479"/>
    </source>
</evidence>
<dbReference type="OrthoDB" id="791521at2"/>
<gene>
    <name evidence="1" type="ORF">FRZ54_20400</name>
</gene>
<evidence type="ECO:0000313" key="1">
    <source>
        <dbReference type="EMBL" id="QEC64825.1"/>
    </source>
</evidence>
<protein>
    <recommendedName>
        <fullName evidence="3">DUF3137 domain-containing protein</fullName>
    </recommendedName>
</protein>
<dbReference type="RefSeq" id="WP_147033658.1">
    <property type="nucleotide sequence ID" value="NZ_CP042436.1"/>
</dbReference>